<dbReference type="RefSeq" id="WP_003336026.1">
    <property type="nucleotide sequence ID" value="NZ_CP007806.1"/>
</dbReference>
<proteinExistence type="predicted"/>
<evidence type="ECO:0000256" key="2">
    <source>
        <dbReference type="SAM" id="MobiDB-lite"/>
    </source>
</evidence>
<reference evidence="4 5" key="1">
    <citation type="journal article" date="2011" name="J. Bacteriol.">
        <title>Genome sequence of Brevibacillus laterosporus LMG 15441, a pathogen of invertebrates.</title>
        <authorList>
            <person name="Djukic M."/>
            <person name="Poehlein A."/>
            <person name="Thurmer A."/>
            <person name="Daniel R."/>
        </authorList>
    </citation>
    <scope>NUCLEOTIDE SEQUENCE [LARGE SCALE GENOMIC DNA]</scope>
    <source>
        <strain evidence="4 5">LMG 15441</strain>
    </source>
</reference>
<dbReference type="InterPro" id="IPR013766">
    <property type="entry name" value="Thioredoxin_domain"/>
</dbReference>
<dbReference type="SUPFAM" id="SSF52833">
    <property type="entry name" value="Thioredoxin-like"/>
    <property type="match status" value="1"/>
</dbReference>
<dbReference type="GO" id="GO:0016491">
    <property type="term" value="F:oxidoreductase activity"/>
    <property type="evidence" value="ECO:0007669"/>
    <property type="project" value="InterPro"/>
</dbReference>
<dbReference type="PANTHER" id="PTHR42852">
    <property type="entry name" value="THIOL:DISULFIDE INTERCHANGE PROTEIN DSBE"/>
    <property type="match status" value="1"/>
</dbReference>
<dbReference type="AlphaFoldDB" id="A0A075R7E9"/>
<organism evidence="4 5">
    <name type="scientific">Brevibacillus laterosporus LMG 15441</name>
    <dbReference type="NCBI Taxonomy" id="1042163"/>
    <lineage>
        <taxon>Bacteria</taxon>
        <taxon>Bacillati</taxon>
        <taxon>Bacillota</taxon>
        <taxon>Bacilli</taxon>
        <taxon>Bacillales</taxon>
        <taxon>Paenibacillaceae</taxon>
        <taxon>Brevibacillus</taxon>
    </lineage>
</organism>
<dbReference type="PROSITE" id="PS51352">
    <property type="entry name" value="THIOREDOXIN_2"/>
    <property type="match status" value="1"/>
</dbReference>
<protein>
    <submittedName>
        <fullName evidence="4">Thiol-disulfide oxidoreductase ResA</fullName>
    </submittedName>
</protein>
<dbReference type="PROSITE" id="PS00194">
    <property type="entry name" value="THIOREDOXIN_1"/>
    <property type="match status" value="1"/>
</dbReference>
<dbReference type="InterPro" id="IPR017937">
    <property type="entry name" value="Thioredoxin_CS"/>
</dbReference>
<dbReference type="InterPro" id="IPR050553">
    <property type="entry name" value="Thioredoxin_ResA/DsbE_sf"/>
</dbReference>
<gene>
    <name evidence="4" type="primary">resA_3</name>
    <name evidence="4" type="ORF">BRLA_c028090</name>
</gene>
<keyword evidence="5" id="KW-1185">Reference proteome</keyword>
<keyword evidence="1" id="KW-1015">Disulfide bond</keyword>
<feature type="region of interest" description="Disordered" evidence="2">
    <location>
        <begin position="30"/>
        <end position="53"/>
    </location>
</feature>
<dbReference type="InterPro" id="IPR000866">
    <property type="entry name" value="AhpC/TSA"/>
</dbReference>
<dbReference type="eggNOG" id="COG0526">
    <property type="taxonomic scope" value="Bacteria"/>
</dbReference>
<name>A0A075R7E9_BRELA</name>
<feature type="domain" description="Thioredoxin" evidence="3">
    <location>
        <begin position="73"/>
        <end position="212"/>
    </location>
</feature>
<dbReference type="EMBL" id="CP007806">
    <property type="protein sequence ID" value="AIG27123.1"/>
    <property type="molecule type" value="Genomic_DNA"/>
</dbReference>
<dbReference type="Proteomes" id="UP000005850">
    <property type="component" value="Chromosome"/>
</dbReference>
<evidence type="ECO:0000313" key="5">
    <source>
        <dbReference type="Proteomes" id="UP000005850"/>
    </source>
</evidence>
<dbReference type="GO" id="GO:0016209">
    <property type="term" value="F:antioxidant activity"/>
    <property type="evidence" value="ECO:0007669"/>
    <property type="project" value="InterPro"/>
</dbReference>
<evidence type="ECO:0000256" key="1">
    <source>
        <dbReference type="ARBA" id="ARBA00023157"/>
    </source>
</evidence>
<dbReference type="InterPro" id="IPR036249">
    <property type="entry name" value="Thioredoxin-like_sf"/>
</dbReference>
<dbReference type="KEGG" id="blr:BRLA_c028090"/>
<dbReference type="HOGENOM" id="CLU_042529_11_4_9"/>
<evidence type="ECO:0000313" key="4">
    <source>
        <dbReference type="EMBL" id="AIG27123.1"/>
    </source>
</evidence>
<dbReference type="CDD" id="cd02966">
    <property type="entry name" value="TlpA_like_family"/>
    <property type="match status" value="1"/>
</dbReference>
<feature type="compositionally biased region" description="Polar residues" evidence="2">
    <location>
        <begin position="38"/>
        <end position="47"/>
    </location>
</feature>
<dbReference type="Pfam" id="PF00578">
    <property type="entry name" value="AhpC-TSA"/>
    <property type="match status" value="1"/>
</dbReference>
<accession>A0A075R7E9</accession>
<evidence type="ECO:0000259" key="3">
    <source>
        <dbReference type="PROSITE" id="PS51352"/>
    </source>
</evidence>
<dbReference type="Gene3D" id="3.40.30.10">
    <property type="entry name" value="Glutaredoxin"/>
    <property type="match status" value="1"/>
</dbReference>
<dbReference type="PANTHER" id="PTHR42852:SF1">
    <property type="entry name" value="THIOREDOXIN-LIKE PROTEIN YNEN"/>
    <property type="match status" value="1"/>
</dbReference>
<sequence length="215" mass="23945">MRQVFIILSLLVLGGGAIYQSEVKSKSLPTPQPILGQSIKSEPQQQHQAKETTKTQVQQEVSSQIEPKANPTIAQGAKAPAFELPSMDGTRYKFSGQRQKPLVLNFWASWCGPCRMEAADLQKLYEKNKGNVDFYAINLTKTDDLDSVKGFVDTYKLTMPILFDQDETVAKQYQILAIPTTFIIDPNGVVTYKVMGSIQPGVFQTELDKVVKAKK</sequence>